<proteinExistence type="predicted"/>
<feature type="region of interest" description="Disordered" evidence="1">
    <location>
        <begin position="166"/>
        <end position="201"/>
    </location>
</feature>
<accession>A0A0G4EVH3</accession>
<gene>
    <name evidence="2" type="ORF">Vbra_2174</name>
</gene>
<feature type="compositionally biased region" description="Acidic residues" evidence="1">
    <location>
        <begin position="16"/>
        <end position="25"/>
    </location>
</feature>
<protein>
    <submittedName>
        <fullName evidence="2">Uncharacterized protein</fullName>
    </submittedName>
</protein>
<evidence type="ECO:0000256" key="1">
    <source>
        <dbReference type="SAM" id="MobiDB-lite"/>
    </source>
</evidence>
<name>A0A0G4EVH3_VITBC</name>
<dbReference type="EMBL" id="CDMY01000331">
    <property type="protein sequence ID" value="CEM02631.1"/>
    <property type="molecule type" value="Genomic_DNA"/>
</dbReference>
<keyword evidence="3" id="KW-1185">Reference proteome</keyword>
<dbReference type="InParanoid" id="A0A0G4EVH3"/>
<dbReference type="Proteomes" id="UP000041254">
    <property type="component" value="Unassembled WGS sequence"/>
</dbReference>
<feature type="region of interest" description="Disordered" evidence="1">
    <location>
        <begin position="1"/>
        <end position="25"/>
    </location>
</feature>
<organism evidence="2 3">
    <name type="scientific">Vitrella brassicaformis (strain CCMP3155)</name>
    <dbReference type="NCBI Taxonomy" id="1169540"/>
    <lineage>
        <taxon>Eukaryota</taxon>
        <taxon>Sar</taxon>
        <taxon>Alveolata</taxon>
        <taxon>Colpodellida</taxon>
        <taxon>Vitrellaceae</taxon>
        <taxon>Vitrella</taxon>
    </lineage>
</organism>
<reference evidence="2 3" key="1">
    <citation type="submission" date="2014-11" db="EMBL/GenBank/DDBJ databases">
        <authorList>
            <person name="Zhu J."/>
            <person name="Qi W."/>
            <person name="Song R."/>
        </authorList>
    </citation>
    <scope>NUCLEOTIDE SEQUENCE [LARGE SCALE GENOMIC DNA]</scope>
</reference>
<evidence type="ECO:0000313" key="3">
    <source>
        <dbReference type="Proteomes" id="UP000041254"/>
    </source>
</evidence>
<dbReference type="VEuPathDB" id="CryptoDB:Vbra_2174"/>
<dbReference type="AlphaFoldDB" id="A0A0G4EVH3"/>
<sequence>MAETPGRRKKRRVGDAADEDLPDNDEDLQVTTALPALPLHISGQAYLKRQDDCAPLFRSSRKALTPPVVQGSDCVLVDGLFEAVWAFPHVDVTEEVVREPGNLFIGDRRLHFDDISGERHTLCRVCGTHGRAADDFITQHYTKSTSCWQCVMEKLITPFCMAQHNTPGPTGPQPQPFTAPVLSHPPVADSHSPGGCMQPTSALPAQLLPQLQPPFAKQLRGLDDLSRVLRSQLQLVDDQRRQALNLFATPNKSQAVEQNLRVWQSIVDKHPQATSQTFSALAAPAAKKLRMIQALLETATDGLCLEGIPEVLWLSDSDRTGIGGYLGFVECVRCLSGVSTAIASIADNPKMHPILLLESPKRHTRAPQGVHKKWKEVLFSTNSIRVLIKSGTYHMGRQLLEAAAASVTEVIVDKTAERRSSGDIVSRVVTVALLEAAAPNVTGITVDTTADRTTQCISIAERSTLSFPRLVKAVVRREWGEVMQRQIDGKQVYKMPALAHLSVEWPAHGGLTMLIGVTGGLRSLHLLNQMSADGRPSFTLFGAVAESLRGTPSQATIRSLTGAIHLTTYPKAPSFSGLECLEVAIPGILSQANSVQKLHKLRSSWLAKGAKELYHIGEMDNRRLRLVQEATRECPAPVHIHLPLIGRSEELAGTRSTLHFLAASATRVSLFPYLLDTHATGANELYGLSFKQAADLFVAFPPGMTDRDARHPLPEWVVDNASSMFTEAKTLHVAHGSGPAGVSLYDGGADKVIRQLPRLSHVIHTVRVTFPSQNVLVPLVWAGLKHCALESGPLRVVVEVLASARPSRVGFFLPVFHWQTVEEESHELEAVLKARVRKVTVVLNVRHERGAGNQQQPPAFPSHFSCVSSFSPTAWSLLTRFHRVKKVCLRVGEGVSCDRDMLLACLRGLGFAGYSIVRDVSDDNTMVFQRGR</sequence>
<dbReference type="PhylomeDB" id="A0A0G4EVH3"/>
<evidence type="ECO:0000313" key="2">
    <source>
        <dbReference type="EMBL" id="CEM02631.1"/>
    </source>
</evidence>